<feature type="transmembrane region" description="Helical" evidence="1">
    <location>
        <begin position="121"/>
        <end position="139"/>
    </location>
</feature>
<dbReference type="AlphaFoldDB" id="A0A1J5SH54"/>
<evidence type="ECO:0000313" key="2">
    <source>
        <dbReference type="EMBL" id="OIR07251.1"/>
    </source>
</evidence>
<keyword evidence="1" id="KW-0472">Membrane</keyword>
<sequence length="249" mass="26947">MATKEFYIRNASETEARGPFNLEQLVSLGETGQVTVDTLYYEAMDEKWVAIGDNPDLRAALFPEKKRLTLKKDAAVPSLNKPHEDHPGIDVHDMLAAAEARTDDTREKGSHLVMVDRCAKIGLWGAIAILLIAMAGEIIPAIDVLTAFTPAKLLEHPLVALGLIDLFLAILLILGVVSAYPFVRFRAMLGLGFMAFLFYTHGQTLPLIAAIAGSAGLYICTVFLSYGPVALGLVLGLGGMGVLTWLLIR</sequence>
<proteinExistence type="predicted"/>
<evidence type="ECO:0008006" key="3">
    <source>
        <dbReference type="Google" id="ProtNLM"/>
    </source>
</evidence>
<dbReference type="EMBL" id="MLJW01000038">
    <property type="protein sequence ID" value="OIR07251.1"/>
    <property type="molecule type" value="Genomic_DNA"/>
</dbReference>
<keyword evidence="1" id="KW-0812">Transmembrane</keyword>
<evidence type="ECO:0000256" key="1">
    <source>
        <dbReference type="SAM" id="Phobius"/>
    </source>
</evidence>
<reference evidence="2" key="1">
    <citation type="submission" date="2016-10" db="EMBL/GenBank/DDBJ databases">
        <title>Sequence of Gallionella enrichment culture.</title>
        <authorList>
            <person name="Poehlein A."/>
            <person name="Muehling M."/>
            <person name="Daniel R."/>
        </authorList>
    </citation>
    <scope>NUCLEOTIDE SEQUENCE</scope>
</reference>
<comment type="caution">
    <text evidence="2">The sequence shown here is derived from an EMBL/GenBank/DDBJ whole genome shotgun (WGS) entry which is preliminary data.</text>
</comment>
<protein>
    <recommendedName>
        <fullName evidence="3">GYF domain-containing protein</fullName>
    </recommendedName>
</protein>
<feature type="transmembrane region" description="Helical" evidence="1">
    <location>
        <begin position="159"/>
        <end position="183"/>
    </location>
</feature>
<name>A0A1J5SH54_9ZZZZ</name>
<feature type="transmembrane region" description="Helical" evidence="1">
    <location>
        <begin position="230"/>
        <end position="248"/>
    </location>
</feature>
<keyword evidence="1" id="KW-1133">Transmembrane helix</keyword>
<gene>
    <name evidence="2" type="ORF">GALL_105070</name>
</gene>
<organism evidence="2">
    <name type="scientific">mine drainage metagenome</name>
    <dbReference type="NCBI Taxonomy" id="410659"/>
    <lineage>
        <taxon>unclassified sequences</taxon>
        <taxon>metagenomes</taxon>
        <taxon>ecological metagenomes</taxon>
    </lineage>
</organism>
<accession>A0A1J5SH54</accession>